<dbReference type="InterPro" id="IPR042557">
    <property type="entry name" value="SCO4226"/>
</dbReference>
<name>A0A1G7FJA0_9RHOB</name>
<evidence type="ECO:0000313" key="2">
    <source>
        <dbReference type="Proteomes" id="UP000199628"/>
    </source>
</evidence>
<dbReference type="EMBL" id="FMZV01000035">
    <property type="protein sequence ID" value="SDE75973.1"/>
    <property type="molecule type" value="Genomic_DNA"/>
</dbReference>
<dbReference type="InterPro" id="IPR025336">
    <property type="entry name" value="SCO4226-like"/>
</dbReference>
<sequence>MAVFMVERDLKGITMEQLAAAQKRAIECSSAFGEDGRAVRYIRTTFVPGEDRSMCLFEAENAADVEAVNKTAQIPYVRVVEALDLTP</sequence>
<organism evidence="1 2">
    <name type="scientific">Ruegeria marina</name>
    <dbReference type="NCBI Taxonomy" id="639004"/>
    <lineage>
        <taxon>Bacteria</taxon>
        <taxon>Pseudomonadati</taxon>
        <taxon>Pseudomonadota</taxon>
        <taxon>Alphaproteobacteria</taxon>
        <taxon>Rhodobacterales</taxon>
        <taxon>Roseobacteraceae</taxon>
        <taxon>Ruegeria</taxon>
    </lineage>
</organism>
<dbReference type="Pfam" id="PF14026">
    <property type="entry name" value="SCO4226-like"/>
    <property type="match status" value="1"/>
</dbReference>
<dbReference type="AlphaFoldDB" id="A0A1G7FJA0"/>
<reference evidence="2" key="1">
    <citation type="submission" date="2016-10" db="EMBL/GenBank/DDBJ databases">
        <authorList>
            <person name="Varghese N."/>
            <person name="Submissions S."/>
        </authorList>
    </citation>
    <scope>NUCLEOTIDE SEQUENCE [LARGE SCALE GENOMIC DNA]</scope>
    <source>
        <strain evidence="2">CGMCC 1.9108</strain>
    </source>
</reference>
<dbReference type="OrthoDB" id="9800027at2"/>
<keyword evidence="2" id="KW-1185">Reference proteome</keyword>
<dbReference type="RefSeq" id="WP_093038107.1">
    <property type="nucleotide sequence ID" value="NZ_FMZV01000035.1"/>
</dbReference>
<dbReference type="STRING" id="639004.SAMN04488239_13512"/>
<accession>A0A1G7FJA0</accession>
<evidence type="ECO:0000313" key="1">
    <source>
        <dbReference type="EMBL" id="SDE75973.1"/>
    </source>
</evidence>
<evidence type="ECO:0008006" key="3">
    <source>
        <dbReference type="Google" id="ProtNLM"/>
    </source>
</evidence>
<proteinExistence type="predicted"/>
<dbReference type="Gene3D" id="3.30.70.3090">
    <property type="entry name" value="ORF SCO4226, nickel-binding ferredoxin-like monomer"/>
    <property type="match status" value="1"/>
</dbReference>
<dbReference type="Proteomes" id="UP000199628">
    <property type="component" value="Unassembled WGS sequence"/>
</dbReference>
<gene>
    <name evidence="1" type="ORF">SAMN04488239_13512</name>
</gene>
<protein>
    <recommendedName>
        <fullName evidence="3">DUF4242 domain-containing protein</fullName>
    </recommendedName>
</protein>